<dbReference type="EMBL" id="JACEEZ010000267">
    <property type="protein sequence ID" value="KAG0730351.1"/>
    <property type="molecule type" value="Genomic_DNA"/>
</dbReference>
<protein>
    <submittedName>
        <fullName evidence="4">Tuberin</fullName>
    </submittedName>
</protein>
<dbReference type="GO" id="GO:0030178">
    <property type="term" value="P:negative regulation of Wnt signaling pathway"/>
    <property type="evidence" value="ECO:0007669"/>
    <property type="project" value="TreeGrafter"/>
</dbReference>
<dbReference type="PANTHER" id="PTHR10063:SF0">
    <property type="entry name" value="TUBERIN"/>
    <property type="match status" value="1"/>
</dbReference>
<dbReference type="Pfam" id="PF02145">
    <property type="entry name" value="Rap_GAP"/>
    <property type="match status" value="1"/>
</dbReference>
<feature type="region of interest" description="Disordered" evidence="2">
    <location>
        <begin position="285"/>
        <end position="351"/>
    </location>
</feature>
<dbReference type="OrthoDB" id="5797019at2759"/>
<dbReference type="GO" id="GO:0005634">
    <property type="term" value="C:nucleus"/>
    <property type="evidence" value="ECO:0007669"/>
    <property type="project" value="InterPro"/>
</dbReference>
<dbReference type="GO" id="GO:0033596">
    <property type="term" value="C:TSC1-TSC2 complex"/>
    <property type="evidence" value="ECO:0007669"/>
    <property type="project" value="TreeGrafter"/>
</dbReference>
<dbReference type="InterPro" id="IPR035974">
    <property type="entry name" value="Rap/Ran-GAP_sf"/>
</dbReference>
<dbReference type="GO" id="GO:0046627">
    <property type="term" value="P:negative regulation of insulin receptor signaling pathway"/>
    <property type="evidence" value="ECO:0007669"/>
    <property type="project" value="TreeGrafter"/>
</dbReference>
<feature type="compositionally biased region" description="Basic and acidic residues" evidence="2">
    <location>
        <begin position="337"/>
        <end position="351"/>
    </location>
</feature>
<evidence type="ECO:0000256" key="2">
    <source>
        <dbReference type="SAM" id="MobiDB-lite"/>
    </source>
</evidence>
<reference evidence="4" key="1">
    <citation type="submission" date="2020-07" db="EMBL/GenBank/DDBJ databases">
        <title>The High-quality genome of the commercially important snow crab, Chionoecetes opilio.</title>
        <authorList>
            <person name="Jeong J.-H."/>
            <person name="Ryu S."/>
        </authorList>
    </citation>
    <scope>NUCLEOTIDE SEQUENCE</scope>
    <source>
        <strain evidence="4">MADBK_172401_WGS</strain>
        <tissue evidence="4">Digestive gland</tissue>
    </source>
</reference>
<evidence type="ECO:0000256" key="1">
    <source>
        <dbReference type="ARBA" id="ARBA00022468"/>
    </source>
</evidence>
<dbReference type="InterPro" id="IPR000331">
    <property type="entry name" value="Rap/Ran_GAP_dom"/>
</dbReference>
<proteinExistence type="predicted"/>
<accession>A0A8J5D3J0</accession>
<dbReference type="SUPFAM" id="SSF111347">
    <property type="entry name" value="Rap/Ran-GAP"/>
    <property type="match status" value="1"/>
</dbReference>
<dbReference type="Gene3D" id="3.40.50.11210">
    <property type="entry name" value="Rap/Ran-GAP"/>
    <property type="match status" value="1"/>
</dbReference>
<keyword evidence="1" id="KW-0343">GTPase activation</keyword>
<dbReference type="GO" id="GO:0051056">
    <property type="term" value="P:regulation of small GTPase mediated signal transduction"/>
    <property type="evidence" value="ECO:0007669"/>
    <property type="project" value="InterPro"/>
</dbReference>
<dbReference type="AlphaFoldDB" id="A0A8J5D3J0"/>
<evidence type="ECO:0000259" key="3">
    <source>
        <dbReference type="PROSITE" id="PS50085"/>
    </source>
</evidence>
<dbReference type="PANTHER" id="PTHR10063">
    <property type="entry name" value="TUBERIN"/>
    <property type="match status" value="1"/>
</dbReference>
<feature type="compositionally biased region" description="Basic and acidic residues" evidence="2">
    <location>
        <begin position="296"/>
        <end position="330"/>
    </location>
</feature>
<dbReference type="InterPro" id="IPR027107">
    <property type="entry name" value="Tuberin/Ral-act_asu"/>
</dbReference>
<dbReference type="GO" id="GO:0005096">
    <property type="term" value="F:GTPase activator activity"/>
    <property type="evidence" value="ECO:0007669"/>
    <property type="project" value="UniProtKB-KW"/>
</dbReference>
<keyword evidence="5" id="KW-1185">Reference proteome</keyword>
<gene>
    <name evidence="4" type="primary">TSC2_0</name>
    <name evidence="4" type="ORF">GWK47_028437</name>
</gene>
<sequence>MQGLGTVLELSSISEEEVFLGGLDTKGSDGNNVCIWQDDVMQVAFHVATMMPTKDSDPNCNGKKRHIGNNYVTIVYNESGQPYSLNTITVTTCPLRHTHSLNTITGQFNHTTVEVVPGYHSANSVGVLCRPELTDFVGGGGNPRLVSDANLPILVRQISLHADLASIVWESLKRPPHSPFASSWLERLRKNRKIKMCQLEGGGPRRGVLGQGLPGQGVQGGVAVVTLGQHVVQDVTRERCLCSATRRPPPSSSGAVHRYGGSVGVLEMELPSLLRDEAVKSMQGPSLEADMTGGGEEEKHGERVPTGSQRRDSGPRESMQREEDPTHEILRMTTRKANREEGEVPKETRTD</sequence>
<dbReference type="Proteomes" id="UP000770661">
    <property type="component" value="Unassembled WGS sequence"/>
</dbReference>
<evidence type="ECO:0000313" key="5">
    <source>
        <dbReference type="Proteomes" id="UP000770661"/>
    </source>
</evidence>
<evidence type="ECO:0000313" key="4">
    <source>
        <dbReference type="EMBL" id="KAG0730351.1"/>
    </source>
</evidence>
<dbReference type="PROSITE" id="PS50085">
    <property type="entry name" value="RAPGAP"/>
    <property type="match status" value="1"/>
</dbReference>
<feature type="domain" description="Rap-GAP" evidence="3">
    <location>
        <begin position="1"/>
        <end position="202"/>
    </location>
</feature>
<organism evidence="4 5">
    <name type="scientific">Chionoecetes opilio</name>
    <name type="common">Atlantic snow crab</name>
    <name type="synonym">Cancer opilio</name>
    <dbReference type="NCBI Taxonomy" id="41210"/>
    <lineage>
        <taxon>Eukaryota</taxon>
        <taxon>Metazoa</taxon>
        <taxon>Ecdysozoa</taxon>
        <taxon>Arthropoda</taxon>
        <taxon>Crustacea</taxon>
        <taxon>Multicrustacea</taxon>
        <taxon>Malacostraca</taxon>
        <taxon>Eumalacostraca</taxon>
        <taxon>Eucarida</taxon>
        <taxon>Decapoda</taxon>
        <taxon>Pleocyemata</taxon>
        <taxon>Brachyura</taxon>
        <taxon>Eubrachyura</taxon>
        <taxon>Majoidea</taxon>
        <taxon>Majidae</taxon>
        <taxon>Chionoecetes</taxon>
    </lineage>
</organism>
<dbReference type="GO" id="GO:0051898">
    <property type="term" value="P:negative regulation of phosphatidylinositol 3-kinase/protein kinase B signal transduction"/>
    <property type="evidence" value="ECO:0007669"/>
    <property type="project" value="TreeGrafter"/>
</dbReference>
<name>A0A8J5D3J0_CHIOP</name>
<dbReference type="GO" id="GO:0051726">
    <property type="term" value="P:regulation of cell cycle"/>
    <property type="evidence" value="ECO:0007669"/>
    <property type="project" value="TreeGrafter"/>
</dbReference>
<dbReference type="GO" id="GO:0032007">
    <property type="term" value="P:negative regulation of TOR signaling"/>
    <property type="evidence" value="ECO:0007669"/>
    <property type="project" value="TreeGrafter"/>
</dbReference>
<comment type="caution">
    <text evidence="4">The sequence shown here is derived from an EMBL/GenBank/DDBJ whole genome shotgun (WGS) entry which is preliminary data.</text>
</comment>